<dbReference type="PANTHER" id="PTHR32263:SF14">
    <property type="entry name" value="INACTIVE POLY [ADP-RIBOSE] POLYMERASE SRO2-RELATED"/>
    <property type="match status" value="1"/>
</dbReference>
<dbReference type="AlphaFoldDB" id="A0A6A4MC20"/>
<reference evidence="1 2" key="1">
    <citation type="journal article" date="2019" name="Genome Biol. Evol.">
        <title>The Rhododendron genome and chromosomal organization provide insight into shared whole-genome duplications across the heath family (Ericaceae).</title>
        <authorList>
            <person name="Soza V.L."/>
            <person name="Lindsley D."/>
            <person name="Waalkes A."/>
            <person name="Ramage E."/>
            <person name="Patwardhan R.P."/>
            <person name="Burton J.N."/>
            <person name="Adey A."/>
            <person name="Kumar A."/>
            <person name="Qiu R."/>
            <person name="Shendure J."/>
            <person name="Hall B."/>
        </authorList>
    </citation>
    <scope>NUCLEOTIDE SEQUENCE [LARGE SCALE GENOMIC DNA]</scope>
    <source>
        <strain evidence="1">RSF 1966-606</strain>
    </source>
</reference>
<proteinExistence type="predicted"/>
<feature type="non-terminal residue" evidence="1">
    <location>
        <position position="1"/>
    </location>
</feature>
<sequence>MSCDRKRARWGQYIRTTNIYMTLCKDRSAKPIFFSTCLSPSLLRLSKDKLIRLSEMEHFGDLEERTSISIDENEIPISDSEDDYSFSSSVFEEFGIFKSNGLTRIKEGSKCYEIINGCVAHGGGLKDKKVAAVHKIPWSAPNGRLEAFCVSSAEMVNKRDGNGNIKHAWYGGLRDELCGIISHGFHRCRQSGNDEDGLEYICLL</sequence>
<gene>
    <name evidence="1" type="ORF">C3L33_04171</name>
</gene>
<comment type="caution">
    <text evidence="1">The sequence shown here is derived from an EMBL/GenBank/DDBJ whole genome shotgun (WGS) entry which is preliminary data.</text>
</comment>
<protein>
    <submittedName>
        <fullName evidence="1">Uncharacterized protein</fullName>
    </submittedName>
</protein>
<evidence type="ECO:0000313" key="2">
    <source>
        <dbReference type="Proteomes" id="UP000428333"/>
    </source>
</evidence>
<evidence type="ECO:0000313" key="1">
    <source>
        <dbReference type="EMBL" id="KAE9463958.1"/>
    </source>
</evidence>
<dbReference type="PANTHER" id="PTHR32263">
    <property type="entry name" value="INACTIVE POLY [ADP-RIBOSE] POLYMERASE SRO4-RELATED"/>
    <property type="match status" value="1"/>
</dbReference>
<dbReference type="OrthoDB" id="10436784at2759"/>
<dbReference type="InterPro" id="IPR044964">
    <property type="entry name" value="RCD1/SRO1-5"/>
</dbReference>
<name>A0A6A4MC20_9ERIC</name>
<organism evidence="1 2">
    <name type="scientific">Rhododendron williamsianum</name>
    <dbReference type="NCBI Taxonomy" id="262921"/>
    <lineage>
        <taxon>Eukaryota</taxon>
        <taxon>Viridiplantae</taxon>
        <taxon>Streptophyta</taxon>
        <taxon>Embryophyta</taxon>
        <taxon>Tracheophyta</taxon>
        <taxon>Spermatophyta</taxon>
        <taxon>Magnoliopsida</taxon>
        <taxon>eudicotyledons</taxon>
        <taxon>Gunneridae</taxon>
        <taxon>Pentapetalae</taxon>
        <taxon>asterids</taxon>
        <taxon>Ericales</taxon>
        <taxon>Ericaceae</taxon>
        <taxon>Ericoideae</taxon>
        <taxon>Rhodoreae</taxon>
        <taxon>Rhododendron</taxon>
    </lineage>
</organism>
<accession>A0A6A4MC20</accession>
<keyword evidence="2" id="KW-1185">Reference proteome</keyword>
<dbReference type="Proteomes" id="UP000428333">
    <property type="component" value="Linkage Group LG03"/>
</dbReference>
<dbReference type="EMBL" id="QEFC01000547">
    <property type="protein sequence ID" value="KAE9463958.1"/>
    <property type="molecule type" value="Genomic_DNA"/>
</dbReference>
<dbReference type="Gene3D" id="3.90.228.10">
    <property type="match status" value="1"/>
</dbReference>